<keyword evidence="3" id="KW-1185">Reference proteome</keyword>
<dbReference type="RefSeq" id="WP_115841789.1">
    <property type="nucleotide sequence ID" value="NZ_CP183976.1"/>
</dbReference>
<feature type="signal peptide" evidence="1">
    <location>
        <begin position="1"/>
        <end position="35"/>
    </location>
</feature>
<comment type="caution">
    <text evidence="2">The sequence shown here is derived from an EMBL/GenBank/DDBJ whole genome shotgun (WGS) entry which is preliminary data.</text>
</comment>
<evidence type="ECO:0000256" key="1">
    <source>
        <dbReference type="SAM" id="SignalP"/>
    </source>
</evidence>
<name>A0A3D8VG37_9GAMM</name>
<keyword evidence="1" id="KW-0732">Signal</keyword>
<reference evidence="2 3" key="1">
    <citation type="submission" date="2018-08" db="EMBL/GenBank/DDBJ databases">
        <title>Lysobacter soli KCTC 22011, whole genome shotgun sequence.</title>
        <authorList>
            <person name="Zhang X."/>
            <person name="Feng G."/>
            <person name="Zhu H."/>
        </authorList>
    </citation>
    <scope>NUCLEOTIDE SEQUENCE [LARGE SCALE GENOMIC DNA]</scope>
    <source>
        <strain evidence="2 3">KCTC 22011</strain>
    </source>
</reference>
<evidence type="ECO:0000313" key="3">
    <source>
        <dbReference type="Proteomes" id="UP000256829"/>
    </source>
</evidence>
<dbReference type="EMBL" id="QTJR01000003">
    <property type="protein sequence ID" value="RDY68364.1"/>
    <property type="molecule type" value="Genomic_DNA"/>
</dbReference>
<evidence type="ECO:0000313" key="2">
    <source>
        <dbReference type="EMBL" id="RDY68364.1"/>
    </source>
</evidence>
<evidence type="ECO:0008006" key="4">
    <source>
        <dbReference type="Google" id="ProtNLM"/>
    </source>
</evidence>
<sequence>MAASRSKLHRTPSARAFTTAASLALGLFAASHAHADTGVSAEPDVRFTGPLATGGPPLPKGLANVEPYLINTQVHGFYDEHGNRHHADGVPDGWALVVPVGYGLTDRVGVGATFSVVDASTPSGGRTWEFGDTSVSASYLLASSDRNNSSLTAAIKQNLTTGQADQLGRHGLAEATGSGAPTTQLSLGGQAYFLADRNLRGRFNVGWRMPGAHASLDGDSAYGTPDGFRGRAELHAASQASIGLEYSFNPEWVVATDVIYEQDRGAHVRGTVTSSAGERSVYDTELPSSWRLSVAPAVEYNFTDRIGLIAGAQVSLDGRNAAAIFAPQVAVNMVF</sequence>
<accession>A0A3D8VG37</accession>
<protein>
    <recommendedName>
        <fullName evidence="4">Transporter</fullName>
    </recommendedName>
</protein>
<proteinExistence type="predicted"/>
<dbReference type="AlphaFoldDB" id="A0A3D8VG37"/>
<gene>
    <name evidence="2" type="ORF">DX912_07145</name>
</gene>
<dbReference type="Proteomes" id="UP000256829">
    <property type="component" value="Unassembled WGS sequence"/>
</dbReference>
<organism evidence="2 3">
    <name type="scientific">Lysobacter soli</name>
    <dbReference type="NCBI Taxonomy" id="453783"/>
    <lineage>
        <taxon>Bacteria</taxon>
        <taxon>Pseudomonadati</taxon>
        <taxon>Pseudomonadota</taxon>
        <taxon>Gammaproteobacteria</taxon>
        <taxon>Lysobacterales</taxon>
        <taxon>Lysobacteraceae</taxon>
        <taxon>Lysobacter</taxon>
    </lineage>
</organism>
<feature type="chain" id="PRO_5017706178" description="Transporter" evidence="1">
    <location>
        <begin position="36"/>
        <end position="335"/>
    </location>
</feature>